<dbReference type="GO" id="GO:0072546">
    <property type="term" value="C:EMC complex"/>
    <property type="evidence" value="ECO:0007669"/>
    <property type="project" value="InterPro"/>
</dbReference>
<dbReference type="AlphaFoldDB" id="A0AAF5DI81"/>
<evidence type="ECO:0000256" key="12">
    <source>
        <dbReference type="ARBA" id="ARBA00023136"/>
    </source>
</evidence>
<dbReference type="PANTHER" id="PTHR21573:SF0">
    <property type="entry name" value="ER MEMBRANE PROTEIN COMPLEX SUBUNIT 1"/>
    <property type="match status" value="1"/>
</dbReference>
<dbReference type="Pfam" id="PF00928">
    <property type="entry name" value="Adap_comp_sub"/>
    <property type="match status" value="1"/>
</dbReference>
<dbReference type="Gene3D" id="3.40.50.1820">
    <property type="entry name" value="alpha/beta hydrolase"/>
    <property type="match status" value="1"/>
</dbReference>
<dbReference type="InterPro" id="IPR028565">
    <property type="entry name" value="MHD"/>
</dbReference>
<evidence type="ECO:0000256" key="3">
    <source>
        <dbReference type="ARBA" id="ARBA00007904"/>
    </source>
</evidence>
<dbReference type="SUPFAM" id="SSF49447">
    <property type="entry name" value="Second domain of Mu2 adaptin subunit (ap50) of ap2 adaptor"/>
    <property type="match status" value="1"/>
</dbReference>
<comment type="subcellular location">
    <subcellularLocation>
        <location evidence="1">Endoplasmic reticulum membrane</location>
        <topology evidence="1">Single-pass type I membrane protein</topology>
    </subcellularLocation>
    <subcellularLocation>
        <location evidence="2">Membrane</location>
        <location evidence="2">Coated pit</location>
        <topology evidence="2">Peripheral membrane protein</topology>
        <orientation evidence="2">Cytoplasmic side</orientation>
    </subcellularLocation>
</comment>
<dbReference type="SUPFAM" id="SSF50998">
    <property type="entry name" value="Quinoprotein alcohol dehydrogenase-like"/>
    <property type="match status" value="2"/>
</dbReference>
<dbReference type="GO" id="GO:0016192">
    <property type="term" value="P:vesicle-mediated transport"/>
    <property type="evidence" value="ECO:0007669"/>
    <property type="project" value="InterPro"/>
</dbReference>
<dbReference type="GO" id="GO:0006886">
    <property type="term" value="P:intracellular protein transport"/>
    <property type="evidence" value="ECO:0007669"/>
    <property type="project" value="InterPro"/>
</dbReference>
<evidence type="ECO:0000256" key="14">
    <source>
        <dbReference type="ARBA" id="ARBA00023180"/>
    </source>
</evidence>
<comment type="similarity">
    <text evidence="3">Belongs to the EMC1 family.</text>
</comment>
<organism evidence="17 18">
    <name type="scientific">Strongyloides stercoralis</name>
    <name type="common">Threadworm</name>
    <dbReference type="NCBI Taxonomy" id="6248"/>
    <lineage>
        <taxon>Eukaryota</taxon>
        <taxon>Metazoa</taxon>
        <taxon>Ecdysozoa</taxon>
        <taxon>Nematoda</taxon>
        <taxon>Chromadorea</taxon>
        <taxon>Rhabditida</taxon>
        <taxon>Tylenchina</taxon>
        <taxon>Panagrolaimomorpha</taxon>
        <taxon>Strongyloidoidea</taxon>
        <taxon>Strongyloididae</taxon>
        <taxon>Strongyloides</taxon>
    </lineage>
</organism>
<keyword evidence="17" id="KW-1185">Reference proteome</keyword>
<dbReference type="InterPro" id="IPR026895">
    <property type="entry name" value="EMC1"/>
</dbReference>
<reference evidence="18" key="1">
    <citation type="submission" date="2024-02" db="UniProtKB">
        <authorList>
            <consortium name="WormBaseParasite"/>
        </authorList>
    </citation>
    <scope>IDENTIFICATION</scope>
</reference>
<sequence length="1888" mass="219145">MNWNNKCFQFILLIIFISFSFEDDTLLKTEWTQKYIGCPKQMLFETLNGKNEKLNDLILVTSDNNTLSTLSMNYGTIGWRHIFEDSKNEVKIASSNNVVYTIFSDGIIRAFKKLTGEMFYEELLTSDSIENYNVFLLDDYNIAAIFDNSVYLIDTKEKTYKLYNLPKDIKKSAISIGILNSESFYRIVFSLENIIYFININKDDFKEWNTMKLEKMEINHETCVISGNILLCKTSDNTKILYYNNEDVKTLNIDGKIVKRILSVTNNGMFLLSGKDFTKIYDLNTSDFAVFEKSFSNFYVASTFEKKYLISIENENTITLYNSNRLSTPIFTKTLEQNKKNYHLITKDIFFKVKKIGTNINVYVARVSNDCQIDFFETSNEEDFLHEWTRYEDLSYISQSDFIDLPLSEMDMLFEKEFSNPDGSIIGNFTLRITSQIEQTQTLIRKYLKYISKFFGKLSFKSLSTAGYMSGLKNKKQELYDDDQPLERDYFKFKKYIIVTTLKGSIYAINNENGNIVWKIYIDPKFEPLTDILNNLIVPFFIQRTTDSSMFSNQGVVTYGITGGKTGILSFNMITGEIIDRKIISKKLMRVEQIPKQNSERMRNLILFFGEQPSDIEYYPSLKDSDIFLYDKPFYLLWINKETGQLRGTRFDFAKKYLQTVWIFNRDMKDEYIANIVGKQVNEKTQSLGYVIGHNNVLYKYLNPHMIAIAYGSRKTLEVSEVVILDTITGKSLYSSKLKGAQLPFKMVLCDNWLAMSFYNLKIRRQQMSIVELFDGHEFKDVSTINLWSKSYPGNFSVQSYLFPQGVTAFSVTKTDIGLTTRSLLVGMPFGSIAQISKRQLDGRRVFDVTQEQREEGLIQYIPELIFTPDQYVTGNNTVLQIRQISSHSAGLESVSHIFAFGKDLYCTYIYPSGKFDMLHDDFNYHLIIIILIQYKFIMSICCSAIFFLDAYRNTLLFKNYRNVDKSLIDEFNYLFIKNIDRNNAPLLKSDNFTFIYLAFENIFLVAVLEKNANVSLSYTFLHKLNDLLEAYFTIINVDIINNNVLLIYEIMDEIMDFGFPQITDSEILMRYITQYGSQDKSIKRIPPAVTNYVSWRADNIVHEYNNFNIVINESVSITINQSGKAVNYDVKGKIFLDVSLSGMPEITIKLCDKFKYINEGYHRKIQEKKSFFSLEAYNLHHCVDIRAFEMQKDLRFIPPEGIFELMSYHLTANINFKPIVLVSCIKRSIGRCKIAYNLQLKTNYNENNKADYINIILPVGNEVFSPTFTKTTGSIEHDKKNKTIMWKLKNISGLKTANMQVEFLLPSIKSAYEQKIPRIIVVHFKVSGILVSGFKIKNFNIFERNYKYIVYPNIEYLVNDGVYNIQHILQIASIHTELIKHSRKIIEKEQNEDIFKIQNNIYIPEKKIPSKNDCKTDDVFLISATCMEALPKNMVMFPKPIIQPHIEKIQNFGLKTKNTIDLQNLAKTDKKKIKKKKYAAKATSDDSKKKMDKMKNEIELRISLKKNKEFKKKLEEINDQTSNEKFYMSRVALTKEQCVFLETLDFLRNQSYIVNCKCSVEEMPSSFTTFLENFLRYFHVFVNFSNILLCPPVCSSISRKGAFWNPKPQYWYFQEVDTSEQYNIIKKGTNLHIEMNNLQFMFEHPCVDYKKKFKYFFIECNETRHVIACAFAKSPKSNYTIIYSHQNACDIGDNIVGYPNINDIALFLNCDILCYDYSGYGISGGKPSEDALKDNIVSLVDYVNKEMNVPLKKIILLGFSLGGAVSTIGATVRDVGGLITMAAPASISQVIKNLFHCGLKNKKFEEFEEFEEESSVTYFNTSQNIKYITCPYLGIHAYNDKLVPISHARIIYKNCLQPKFSFYVQNSNHNYLDTASEVINTVWKLFF</sequence>
<dbReference type="InterPro" id="IPR011678">
    <property type="entry name" value="EMC1_C"/>
</dbReference>
<evidence type="ECO:0000256" key="6">
    <source>
        <dbReference type="ARBA" id="ARBA00022448"/>
    </source>
</evidence>
<dbReference type="PROSITE" id="PS00991">
    <property type="entry name" value="CLAT_ADAPTOR_M_2"/>
    <property type="match status" value="1"/>
</dbReference>
<keyword evidence="9" id="KW-0256">Endoplasmic reticulum</keyword>
<keyword evidence="8 15" id="KW-0732">Signal</keyword>
<dbReference type="SUPFAM" id="SSF53474">
    <property type="entry name" value="alpha/beta-Hydrolases"/>
    <property type="match status" value="1"/>
</dbReference>
<dbReference type="InterPro" id="IPR001392">
    <property type="entry name" value="Clathrin_mu"/>
</dbReference>
<keyword evidence="6" id="KW-0813">Transport</keyword>
<dbReference type="FunFam" id="3.30.450.60:FF:000002">
    <property type="entry name" value="AP-2 complex subunit mu, putative"/>
    <property type="match status" value="1"/>
</dbReference>
<dbReference type="PRINTS" id="PR00314">
    <property type="entry name" value="CLATHRINADPT"/>
</dbReference>
<evidence type="ECO:0000256" key="8">
    <source>
        <dbReference type="ARBA" id="ARBA00022729"/>
    </source>
</evidence>
<keyword evidence="7" id="KW-0812">Transmembrane</keyword>
<evidence type="ECO:0000256" key="7">
    <source>
        <dbReference type="ARBA" id="ARBA00022692"/>
    </source>
</evidence>
<dbReference type="WBParaSite" id="TCONS_00011878.p1">
    <property type="protein sequence ID" value="TCONS_00011878.p1"/>
    <property type="gene ID" value="XLOC_006867"/>
</dbReference>
<dbReference type="SUPFAM" id="SSF64356">
    <property type="entry name" value="SNARE-like"/>
    <property type="match status" value="1"/>
</dbReference>
<feature type="chain" id="PRO_5041934008" description="ER membrane protein complex subunit 1" evidence="15">
    <location>
        <begin position="23"/>
        <end position="1888"/>
    </location>
</feature>
<feature type="domain" description="MHD" evidence="16">
    <location>
        <begin position="1105"/>
        <end position="1367"/>
    </location>
</feature>
<evidence type="ECO:0000256" key="2">
    <source>
        <dbReference type="ARBA" id="ARBA00004277"/>
    </source>
</evidence>
<dbReference type="InterPro" id="IPR011012">
    <property type="entry name" value="Longin-like_dom_sf"/>
</dbReference>
<dbReference type="Gene3D" id="3.30.450.60">
    <property type="match status" value="1"/>
</dbReference>
<feature type="signal peptide" evidence="15">
    <location>
        <begin position="1"/>
        <end position="22"/>
    </location>
</feature>
<evidence type="ECO:0000256" key="4">
    <source>
        <dbReference type="ARBA" id="ARBA00011276"/>
    </source>
</evidence>
<dbReference type="InterPro" id="IPR036168">
    <property type="entry name" value="AP2_Mu_C_sf"/>
</dbReference>
<dbReference type="Pfam" id="PF25293">
    <property type="entry name" value="Beta-prop_EMC1_N"/>
    <property type="match status" value="1"/>
</dbReference>
<evidence type="ECO:0000256" key="5">
    <source>
        <dbReference type="ARBA" id="ARBA00020824"/>
    </source>
</evidence>
<name>A0AAF5DI81_STRER</name>
<evidence type="ECO:0000256" key="9">
    <source>
        <dbReference type="ARBA" id="ARBA00022824"/>
    </source>
</evidence>
<evidence type="ECO:0000256" key="13">
    <source>
        <dbReference type="ARBA" id="ARBA00023176"/>
    </source>
</evidence>
<dbReference type="InterPro" id="IPR058545">
    <property type="entry name" value="Beta-prop_EMC1_1st"/>
</dbReference>
<keyword evidence="11" id="KW-1133">Transmembrane helix</keyword>
<dbReference type="InterPro" id="IPR018240">
    <property type="entry name" value="Clathrin_mu_CS"/>
</dbReference>
<accession>A0AAF5DI81</accession>
<evidence type="ECO:0000313" key="18">
    <source>
        <dbReference type="WBParaSite" id="TCONS_00011878.p1"/>
    </source>
</evidence>
<evidence type="ECO:0000313" key="17">
    <source>
        <dbReference type="Proteomes" id="UP000035681"/>
    </source>
</evidence>
<dbReference type="GO" id="GO:0005905">
    <property type="term" value="C:clathrin-coated pit"/>
    <property type="evidence" value="ECO:0007669"/>
    <property type="project" value="UniProtKB-KW"/>
</dbReference>
<keyword evidence="10" id="KW-0653">Protein transport</keyword>
<keyword evidence="14" id="KW-0325">Glycoprotein</keyword>
<evidence type="ECO:0000256" key="10">
    <source>
        <dbReference type="ARBA" id="ARBA00022927"/>
    </source>
</evidence>
<dbReference type="InterPro" id="IPR011047">
    <property type="entry name" value="Quinoprotein_ADH-like_sf"/>
</dbReference>
<protein>
    <recommendedName>
        <fullName evidence="5">ER membrane protein complex subunit 1</fullName>
    </recommendedName>
</protein>
<dbReference type="GO" id="GO:0034975">
    <property type="term" value="P:protein folding in endoplasmic reticulum"/>
    <property type="evidence" value="ECO:0007669"/>
    <property type="project" value="TreeGrafter"/>
</dbReference>
<dbReference type="Pfam" id="PF07774">
    <property type="entry name" value="EMC1_C"/>
    <property type="match status" value="1"/>
</dbReference>
<evidence type="ECO:0000256" key="1">
    <source>
        <dbReference type="ARBA" id="ARBA00004115"/>
    </source>
</evidence>
<proteinExistence type="inferred from homology"/>
<dbReference type="PANTHER" id="PTHR21573">
    <property type="entry name" value="ER MEMBRANE PROTEIN COMPLEX SUBUNIT 1"/>
    <property type="match status" value="1"/>
</dbReference>
<dbReference type="PROSITE" id="PS51072">
    <property type="entry name" value="MHD"/>
    <property type="match status" value="1"/>
</dbReference>
<evidence type="ECO:0000259" key="16">
    <source>
        <dbReference type="PROSITE" id="PS51072"/>
    </source>
</evidence>
<evidence type="ECO:0000256" key="11">
    <source>
        <dbReference type="ARBA" id="ARBA00022989"/>
    </source>
</evidence>
<dbReference type="GO" id="GO:0030131">
    <property type="term" value="C:clathrin adaptor complex"/>
    <property type="evidence" value="ECO:0007669"/>
    <property type="project" value="InterPro"/>
</dbReference>
<dbReference type="Gene3D" id="2.60.40.1170">
    <property type="entry name" value="Mu homology domain, subdomain B"/>
    <property type="match status" value="2"/>
</dbReference>
<evidence type="ECO:0000256" key="15">
    <source>
        <dbReference type="SAM" id="SignalP"/>
    </source>
</evidence>
<comment type="subunit">
    <text evidence="4">Component of the ER membrane protein complex (EMC).</text>
</comment>
<keyword evidence="12" id="KW-0472">Membrane</keyword>
<dbReference type="Proteomes" id="UP000035681">
    <property type="component" value="Unplaced"/>
</dbReference>
<dbReference type="InterPro" id="IPR029058">
    <property type="entry name" value="AB_hydrolase_fold"/>
</dbReference>
<keyword evidence="13" id="KW-0168">Coated pit</keyword>